<feature type="transmembrane region" description="Helical" evidence="2">
    <location>
        <begin position="291"/>
        <end position="311"/>
    </location>
</feature>
<dbReference type="PANTHER" id="PTHR32502:SF23">
    <property type="entry name" value="TRANSPORT PROTEIN, PTS SYSTEM"/>
    <property type="match status" value="1"/>
</dbReference>
<accession>A0A7S7M9V6</accession>
<feature type="transmembrane region" description="Helical" evidence="2">
    <location>
        <begin position="179"/>
        <end position="199"/>
    </location>
</feature>
<dbReference type="RefSeq" id="WP_194372197.1">
    <property type="nucleotide sequence ID" value="NZ_CP063767.1"/>
</dbReference>
<dbReference type="KEGG" id="tio:INP52_02720"/>
<evidence type="ECO:0000256" key="2">
    <source>
        <dbReference type="SAM" id="Phobius"/>
    </source>
</evidence>
<proteinExistence type="predicted"/>
<reference evidence="3 4" key="1">
    <citation type="submission" date="2020-10" db="EMBL/GenBank/DDBJ databases">
        <title>Olsenella immobilis sp.nov., isolated from the mud in a fermentation cellar used for the production of Chinese strong-flavoured liquor.</title>
        <authorList>
            <person name="Lu L."/>
        </authorList>
    </citation>
    <scope>NUCLEOTIDE SEQUENCE [LARGE SCALE GENOMIC DNA]</scope>
    <source>
        <strain evidence="3 4">LZLJ-2</strain>
    </source>
</reference>
<dbReference type="InterPro" id="IPR004704">
    <property type="entry name" value="PTS_IID_man"/>
</dbReference>
<evidence type="ECO:0000313" key="3">
    <source>
        <dbReference type="EMBL" id="QOY61132.1"/>
    </source>
</evidence>
<protein>
    <submittedName>
        <fullName evidence="3">PTS system mannose/fructose/sorbose family transporter subunit IID</fullName>
    </submittedName>
</protein>
<evidence type="ECO:0000313" key="4">
    <source>
        <dbReference type="Proteomes" id="UP000593735"/>
    </source>
</evidence>
<gene>
    <name evidence="3" type="ORF">INP52_02720</name>
</gene>
<dbReference type="PANTHER" id="PTHR32502">
    <property type="entry name" value="N-ACETYLGALACTOSAMINE PERMEASE II COMPONENT-RELATED"/>
    <property type="match status" value="1"/>
</dbReference>
<keyword evidence="4" id="KW-1185">Reference proteome</keyword>
<dbReference type="GO" id="GO:0009401">
    <property type="term" value="P:phosphoenolpyruvate-dependent sugar phosphotransferase system"/>
    <property type="evidence" value="ECO:0007669"/>
    <property type="project" value="InterPro"/>
</dbReference>
<dbReference type="GO" id="GO:0005886">
    <property type="term" value="C:plasma membrane"/>
    <property type="evidence" value="ECO:0007669"/>
    <property type="project" value="TreeGrafter"/>
</dbReference>
<feature type="transmembrane region" description="Helical" evidence="2">
    <location>
        <begin position="220"/>
        <end position="246"/>
    </location>
</feature>
<evidence type="ECO:0000256" key="1">
    <source>
        <dbReference type="SAM" id="MobiDB-lite"/>
    </source>
</evidence>
<feature type="transmembrane region" description="Helical" evidence="2">
    <location>
        <begin position="266"/>
        <end position="284"/>
    </location>
</feature>
<dbReference type="InterPro" id="IPR050303">
    <property type="entry name" value="GatZ_KbaZ_carbometab"/>
</dbReference>
<keyword evidence="2" id="KW-1133">Transmembrane helix</keyword>
<organism evidence="3 4">
    <name type="scientific">Thermophilibacter immobilis</name>
    <dbReference type="NCBI Taxonomy" id="2779519"/>
    <lineage>
        <taxon>Bacteria</taxon>
        <taxon>Bacillati</taxon>
        <taxon>Actinomycetota</taxon>
        <taxon>Coriobacteriia</taxon>
        <taxon>Coriobacteriales</taxon>
        <taxon>Atopobiaceae</taxon>
        <taxon>Thermophilibacter</taxon>
    </lineage>
</organism>
<name>A0A7S7M9V6_9ACTN</name>
<dbReference type="AlphaFoldDB" id="A0A7S7M9V6"/>
<keyword evidence="2" id="KW-0812">Transmembrane</keyword>
<sequence>MVEIKDIDIVSSDDDASSVSGAFGQSGPASQPEHGKRDILSSDEFGLTKGDFTKIFWRSFTLLGSFNYERMEGLGFLYSIMPALRKIYKDDSEGLKAAMHRHIAAFNMTVAPSPFVMGLTIAMEENAKKDASMDPASINAMKVSLMGPLSGIGDTFFWGIFRILACSLALGFATQGNPVAPLVLLVVFNLPNFLTRWFGLRIGYTKGSSLLASLEKSGHMKLFTHCAGIVGAVSIGAMIATLVVISCPLTFNVAGQDILMQDYLDQILPGLLPLVATLCIFFSIKRGIKTPVIILGIIVVGFALGVLGVIAL</sequence>
<dbReference type="Pfam" id="PF03613">
    <property type="entry name" value="EIID-AGA"/>
    <property type="match status" value="1"/>
</dbReference>
<dbReference type="EMBL" id="CP063767">
    <property type="protein sequence ID" value="QOY61132.1"/>
    <property type="molecule type" value="Genomic_DNA"/>
</dbReference>
<dbReference type="PROSITE" id="PS51108">
    <property type="entry name" value="PTS_EIID"/>
    <property type="match status" value="1"/>
</dbReference>
<dbReference type="Proteomes" id="UP000593735">
    <property type="component" value="Chromosome"/>
</dbReference>
<keyword evidence="2" id="KW-0472">Membrane</keyword>
<feature type="region of interest" description="Disordered" evidence="1">
    <location>
        <begin position="12"/>
        <end position="38"/>
    </location>
</feature>